<reference evidence="4" key="1">
    <citation type="submission" date="2021-01" db="EMBL/GenBank/DDBJ databases">
        <title>Whole genome shotgun sequence of Virgisporangium aliadipatigenens NBRC 105644.</title>
        <authorList>
            <person name="Komaki H."/>
            <person name="Tamura T."/>
        </authorList>
    </citation>
    <scope>NUCLEOTIDE SEQUENCE</scope>
    <source>
        <strain evidence="4">NBRC 105644</strain>
    </source>
</reference>
<dbReference type="SUPFAM" id="SSF53850">
    <property type="entry name" value="Periplasmic binding protein-like II"/>
    <property type="match status" value="1"/>
</dbReference>
<name>A0A8J3YIA4_9ACTN</name>
<feature type="domain" description="VWFA" evidence="3">
    <location>
        <begin position="337"/>
        <end position="524"/>
    </location>
</feature>
<dbReference type="SMART" id="SM00327">
    <property type="entry name" value="VWA"/>
    <property type="match status" value="1"/>
</dbReference>
<evidence type="ECO:0000259" key="3">
    <source>
        <dbReference type="PROSITE" id="PS50234"/>
    </source>
</evidence>
<keyword evidence="5" id="KW-1185">Reference proteome</keyword>
<evidence type="ECO:0000256" key="2">
    <source>
        <dbReference type="SAM" id="SignalP"/>
    </source>
</evidence>
<dbReference type="SUPFAM" id="SSF53300">
    <property type="entry name" value="vWA-like"/>
    <property type="match status" value="1"/>
</dbReference>
<dbReference type="Gene3D" id="3.40.190.10">
    <property type="entry name" value="Periplasmic binding protein-like II"/>
    <property type="match status" value="3"/>
</dbReference>
<protein>
    <submittedName>
        <fullName evidence="4">VWA domain-containing protein</fullName>
    </submittedName>
</protein>
<feature type="signal peptide" evidence="2">
    <location>
        <begin position="1"/>
        <end position="19"/>
    </location>
</feature>
<dbReference type="Proteomes" id="UP000619260">
    <property type="component" value="Unassembled WGS sequence"/>
</dbReference>
<dbReference type="PROSITE" id="PS51257">
    <property type="entry name" value="PROKAR_LIPOPROTEIN"/>
    <property type="match status" value="1"/>
</dbReference>
<proteinExistence type="predicted"/>
<dbReference type="InterPro" id="IPR002035">
    <property type="entry name" value="VWF_A"/>
</dbReference>
<dbReference type="PANTHER" id="PTHR30006">
    <property type="entry name" value="THIAMINE-BINDING PERIPLASMIC PROTEIN-RELATED"/>
    <property type="match status" value="1"/>
</dbReference>
<dbReference type="Gene3D" id="3.40.50.410">
    <property type="entry name" value="von Willebrand factor, type A domain"/>
    <property type="match status" value="1"/>
</dbReference>
<evidence type="ECO:0000313" key="5">
    <source>
        <dbReference type="Proteomes" id="UP000619260"/>
    </source>
</evidence>
<dbReference type="Pfam" id="PF13531">
    <property type="entry name" value="SBP_bac_11"/>
    <property type="match status" value="1"/>
</dbReference>
<dbReference type="AlphaFoldDB" id="A0A8J3YIA4"/>
<evidence type="ECO:0000313" key="4">
    <source>
        <dbReference type="EMBL" id="GIJ44453.1"/>
    </source>
</evidence>
<dbReference type="Pfam" id="PF13519">
    <property type="entry name" value="VWA_2"/>
    <property type="match status" value="1"/>
</dbReference>
<sequence>MRRYVALLAALALVGGCTADPADTTPEKQSPGGVLRVLAGSELADLEQPILKDVEKATGITVRLTYTGTLDGVEQVSSGAAGKNFDAIWFSSNRYLELQDGANGKIGTSTKVMSSPVILGLRTAQARELGWDAKRPTWKEIADAAAAKKFTYGMTNPAASNSGFSALVGAASALSGATTALNDEQVRAVTPQLQGFFSAQVLTSGSSGWLADAFKARPDVTGLINYESVLMNLKQQGTDLTLVYPSDGVVTADYPLTVLESADQAAKDRYRRVADYLRRDDVQKKLAGPVNRRPVTASAAEPEKFPGSLVELPFPVKLATADALIDSYMNTLRRAPRTLYVLDLSGSMQGERLAKLKAAMNALTGQDNSLSGRFSKFAGREQVLLIPFSGKVKPTMRYQVPAENPATELGRIRNAVDGFQADGDTAIYDALITGYTEAATEIAKDPSRFTTIVLLTDGAKTAGRDLAAFKRHLDGLTGDVRRVPVFPVLFGESTVADMEEVARVTGGRTFDGRQESLQAVFKEIRGYQ</sequence>
<keyword evidence="1 2" id="KW-0732">Signal</keyword>
<dbReference type="RefSeq" id="WP_203898032.1">
    <property type="nucleotide sequence ID" value="NZ_BOPF01000004.1"/>
</dbReference>
<feature type="chain" id="PRO_5039211739" evidence="2">
    <location>
        <begin position="20"/>
        <end position="528"/>
    </location>
</feature>
<dbReference type="InterPro" id="IPR036465">
    <property type="entry name" value="vWFA_dom_sf"/>
</dbReference>
<organism evidence="4 5">
    <name type="scientific">Virgisporangium aliadipatigenens</name>
    <dbReference type="NCBI Taxonomy" id="741659"/>
    <lineage>
        <taxon>Bacteria</taxon>
        <taxon>Bacillati</taxon>
        <taxon>Actinomycetota</taxon>
        <taxon>Actinomycetes</taxon>
        <taxon>Micromonosporales</taxon>
        <taxon>Micromonosporaceae</taxon>
        <taxon>Virgisporangium</taxon>
    </lineage>
</organism>
<comment type="caution">
    <text evidence="4">The sequence shown here is derived from an EMBL/GenBank/DDBJ whole genome shotgun (WGS) entry which is preliminary data.</text>
</comment>
<dbReference type="EMBL" id="BOPF01000004">
    <property type="protein sequence ID" value="GIJ44453.1"/>
    <property type="molecule type" value="Genomic_DNA"/>
</dbReference>
<evidence type="ECO:0000256" key="1">
    <source>
        <dbReference type="ARBA" id="ARBA00022729"/>
    </source>
</evidence>
<gene>
    <name evidence="4" type="ORF">Val02_13390</name>
</gene>
<accession>A0A8J3YIA4</accession>
<dbReference type="PROSITE" id="PS50234">
    <property type="entry name" value="VWFA"/>
    <property type="match status" value="1"/>
</dbReference>